<evidence type="ECO:0000313" key="3">
    <source>
        <dbReference type="Proteomes" id="UP001235939"/>
    </source>
</evidence>
<evidence type="ECO:0000313" key="2">
    <source>
        <dbReference type="EMBL" id="UYV69421.1"/>
    </source>
</evidence>
<proteinExistence type="predicted"/>
<dbReference type="EMBL" id="CP092868">
    <property type="protein sequence ID" value="UYV69421.1"/>
    <property type="molecule type" value="Genomic_DNA"/>
</dbReference>
<organism evidence="2 3">
    <name type="scientific">Cordylochernes scorpioides</name>
    <dbReference type="NCBI Taxonomy" id="51811"/>
    <lineage>
        <taxon>Eukaryota</taxon>
        <taxon>Metazoa</taxon>
        <taxon>Ecdysozoa</taxon>
        <taxon>Arthropoda</taxon>
        <taxon>Chelicerata</taxon>
        <taxon>Arachnida</taxon>
        <taxon>Pseudoscorpiones</taxon>
        <taxon>Cheliferoidea</taxon>
        <taxon>Chernetidae</taxon>
        <taxon>Cordylochernes</taxon>
    </lineage>
</organism>
<sequence length="181" mass="20983">MAKNTGSSAFRKIDIDQFNEDNYKEDDGLDPQSPVGPDEQEITLKITQYPFTKEIFKPVINEIIVRYKGRFGISQDNRVLLPPYNLNSEATGKYTEAVATVLRAAPIGTRNQAIKWNDPTVFLRERGEDSQRWLSDFQCMARYNKWDDSMCLANVIFYLTGTAKCWFENFEEILNSLEKFR</sequence>
<keyword evidence="3" id="KW-1185">Reference proteome</keyword>
<dbReference type="Gene3D" id="1.25.40.190">
    <property type="entry name" value="Actin-related protein 2/3 complex subunit 5"/>
    <property type="match status" value="1"/>
</dbReference>
<name>A0ABY6KMK0_9ARAC</name>
<gene>
    <name evidence="2" type="ORF">LAZ67_6003534</name>
</gene>
<feature type="region of interest" description="Disordered" evidence="1">
    <location>
        <begin position="1"/>
        <end position="38"/>
    </location>
</feature>
<dbReference type="InterPro" id="IPR036743">
    <property type="entry name" value="ARPC5_sf"/>
</dbReference>
<reference evidence="2 3" key="1">
    <citation type="submission" date="2022-01" db="EMBL/GenBank/DDBJ databases">
        <title>A chromosomal length assembly of Cordylochernes scorpioides.</title>
        <authorList>
            <person name="Zeh D."/>
            <person name="Zeh J."/>
        </authorList>
    </citation>
    <scope>NUCLEOTIDE SEQUENCE [LARGE SCALE GENOMIC DNA]</scope>
    <source>
        <strain evidence="2">IN4F17</strain>
        <tissue evidence="2">Whole Body</tissue>
    </source>
</reference>
<protein>
    <submittedName>
        <fullName evidence="2">ARPC5</fullName>
    </submittedName>
</protein>
<evidence type="ECO:0000256" key="1">
    <source>
        <dbReference type="SAM" id="MobiDB-lite"/>
    </source>
</evidence>
<feature type="compositionally biased region" description="Basic and acidic residues" evidence="1">
    <location>
        <begin position="11"/>
        <end position="26"/>
    </location>
</feature>
<dbReference type="Proteomes" id="UP001235939">
    <property type="component" value="Chromosome 06"/>
</dbReference>
<accession>A0ABY6KMK0</accession>